<evidence type="ECO:0000256" key="5">
    <source>
        <dbReference type="ARBA" id="ARBA00023306"/>
    </source>
</evidence>
<gene>
    <name evidence="7" type="ORF">BDZ94DRAFT_1251311</name>
</gene>
<dbReference type="GO" id="GO:0007064">
    <property type="term" value="P:mitotic sister chromatid cohesion"/>
    <property type="evidence" value="ECO:0007669"/>
    <property type="project" value="InterPro"/>
</dbReference>
<organism evidence="7 8">
    <name type="scientific">Collybia nuda</name>
    <dbReference type="NCBI Taxonomy" id="64659"/>
    <lineage>
        <taxon>Eukaryota</taxon>
        <taxon>Fungi</taxon>
        <taxon>Dikarya</taxon>
        <taxon>Basidiomycota</taxon>
        <taxon>Agaricomycotina</taxon>
        <taxon>Agaricomycetes</taxon>
        <taxon>Agaricomycetidae</taxon>
        <taxon>Agaricales</taxon>
        <taxon>Tricholomatineae</taxon>
        <taxon>Clitocybaceae</taxon>
        <taxon>Collybia</taxon>
    </lineage>
</organism>
<dbReference type="GO" id="GO:0031390">
    <property type="term" value="C:Ctf18 RFC-like complex"/>
    <property type="evidence" value="ECO:0007669"/>
    <property type="project" value="InterPro"/>
</dbReference>
<keyword evidence="2" id="KW-0235">DNA replication</keyword>
<evidence type="ECO:0000256" key="1">
    <source>
        <dbReference type="ARBA" id="ARBA00004123"/>
    </source>
</evidence>
<dbReference type="PANTHER" id="PTHR28605:SF1">
    <property type="entry name" value="CHROMOSOME TRANSMISSION FIDELITY FACTOR 8"/>
    <property type="match status" value="1"/>
</dbReference>
<evidence type="ECO:0000313" key="7">
    <source>
        <dbReference type="EMBL" id="KAF9466595.1"/>
    </source>
</evidence>
<dbReference type="InterPro" id="IPR018607">
    <property type="entry name" value="Ctf8"/>
</dbReference>
<keyword evidence="4" id="KW-0539">Nucleus</keyword>
<dbReference type="GO" id="GO:0003677">
    <property type="term" value="F:DNA binding"/>
    <property type="evidence" value="ECO:0007669"/>
    <property type="project" value="UniProtKB-KW"/>
</dbReference>
<comment type="caution">
    <text evidence="7">The sequence shown here is derived from an EMBL/GenBank/DDBJ whole genome shotgun (WGS) entry which is preliminary data.</text>
</comment>
<keyword evidence="5" id="KW-0131">Cell cycle</keyword>
<name>A0A9P5YFB7_9AGAR</name>
<evidence type="ECO:0000256" key="3">
    <source>
        <dbReference type="ARBA" id="ARBA00023125"/>
    </source>
</evidence>
<dbReference type="Proteomes" id="UP000807353">
    <property type="component" value="Unassembled WGS sequence"/>
</dbReference>
<dbReference type="EMBL" id="MU150241">
    <property type="protein sequence ID" value="KAF9466595.1"/>
    <property type="molecule type" value="Genomic_DNA"/>
</dbReference>
<evidence type="ECO:0000313" key="8">
    <source>
        <dbReference type="Proteomes" id="UP000807353"/>
    </source>
</evidence>
<dbReference type="OrthoDB" id="121932at2759"/>
<evidence type="ECO:0000256" key="4">
    <source>
        <dbReference type="ARBA" id="ARBA00023242"/>
    </source>
</evidence>
<comment type="similarity">
    <text evidence="6">Belongs to the CTF8 family.</text>
</comment>
<comment type="subcellular location">
    <subcellularLocation>
        <location evidence="1">Nucleus</location>
    </subcellularLocation>
</comment>
<dbReference type="Pfam" id="PF09696">
    <property type="entry name" value="Ctf8"/>
    <property type="match status" value="1"/>
</dbReference>
<accession>A0A9P5YFB7</accession>
<keyword evidence="3" id="KW-0238">DNA-binding</keyword>
<protein>
    <submittedName>
        <fullName evidence="7">Chromosome transmission fidelity protein 8</fullName>
    </submittedName>
</protein>
<evidence type="ECO:0000256" key="2">
    <source>
        <dbReference type="ARBA" id="ARBA00022705"/>
    </source>
</evidence>
<proteinExistence type="inferred from homology"/>
<dbReference type="GO" id="GO:0006260">
    <property type="term" value="P:DNA replication"/>
    <property type="evidence" value="ECO:0007669"/>
    <property type="project" value="UniProtKB-KW"/>
</dbReference>
<reference evidence="7" key="1">
    <citation type="submission" date="2020-11" db="EMBL/GenBank/DDBJ databases">
        <authorList>
            <consortium name="DOE Joint Genome Institute"/>
            <person name="Ahrendt S."/>
            <person name="Riley R."/>
            <person name="Andreopoulos W."/>
            <person name="Labutti K."/>
            <person name="Pangilinan J."/>
            <person name="Ruiz-Duenas F.J."/>
            <person name="Barrasa J.M."/>
            <person name="Sanchez-Garcia M."/>
            <person name="Camarero S."/>
            <person name="Miyauchi S."/>
            <person name="Serrano A."/>
            <person name="Linde D."/>
            <person name="Babiker R."/>
            <person name="Drula E."/>
            <person name="Ayuso-Fernandez I."/>
            <person name="Pacheco R."/>
            <person name="Padilla G."/>
            <person name="Ferreira P."/>
            <person name="Barriuso J."/>
            <person name="Kellner H."/>
            <person name="Castanera R."/>
            <person name="Alfaro M."/>
            <person name="Ramirez L."/>
            <person name="Pisabarro A.G."/>
            <person name="Kuo A."/>
            <person name="Tritt A."/>
            <person name="Lipzen A."/>
            <person name="He G."/>
            <person name="Yan M."/>
            <person name="Ng V."/>
            <person name="Cullen D."/>
            <person name="Martin F."/>
            <person name="Rosso M.-N."/>
            <person name="Henrissat B."/>
            <person name="Hibbett D."/>
            <person name="Martinez A.T."/>
            <person name="Grigoriev I.V."/>
        </authorList>
    </citation>
    <scope>NUCLEOTIDE SEQUENCE</scope>
    <source>
        <strain evidence="7">CBS 247.69</strain>
    </source>
</reference>
<sequence length="146" mass="16069">MIIPITIASSSTNPKLPPGLAKISHDEIVLVELQGTLEVEYNHPSERDGKLVGKLKVEEATNKPTLRIGHHLLEGKIATLPKPLAVLIRSNTTSSAPSDRVYVHDQEGDAIMNHIDTVTANWNVVAIVKRKIVFYKRPMPIVGRPT</sequence>
<dbReference type="AlphaFoldDB" id="A0A9P5YFB7"/>
<dbReference type="PANTHER" id="PTHR28605">
    <property type="entry name" value="CTF8, CHROMOSOME TRANSMISSION FIDELITY FACTOR 8 HOMOLOG (S. CEREVISIAE)"/>
    <property type="match status" value="1"/>
</dbReference>
<keyword evidence="8" id="KW-1185">Reference proteome</keyword>
<evidence type="ECO:0000256" key="6">
    <source>
        <dbReference type="ARBA" id="ARBA00038447"/>
    </source>
</evidence>